<sequence>METVKPVLAFAPGWSYQSDLWSATKAHLDGYEKYMFELFSVEEKTVPVFGSAEKLIFSLLKRTEPLILVGHSFGSLWCLRQFFHFIKKNNQAEVMQHVSFALINGFSCFKRREDFKEGIAGDQIEPMVKQISQKPLSVVKAFRRKIEDYTPLPQHFHITALQLGLTYLQTEDYRKSLPMILPRVSVLAGRQDRLVNEEMTSKLFPKECIQWVSEGGHMLPITHPQICADFIRKGFKQAHLSRQ</sequence>
<dbReference type="SUPFAM" id="SSF53474">
    <property type="entry name" value="alpha/beta-Hydrolases"/>
    <property type="match status" value="1"/>
</dbReference>
<organism evidence="1 2">
    <name type="scientific">Entomobacter blattae</name>
    <dbReference type="NCBI Taxonomy" id="2762277"/>
    <lineage>
        <taxon>Bacteria</taxon>
        <taxon>Pseudomonadati</taxon>
        <taxon>Pseudomonadota</taxon>
        <taxon>Alphaproteobacteria</taxon>
        <taxon>Acetobacterales</taxon>
        <taxon>Acetobacteraceae</taxon>
        <taxon>Entomobacter</taxon>
    </lineage>
</organism>
<dbReference type="EMBL" id="CP060244">
    <property type="protein sequence ID" value="QNT78702.1"/>
    <property type="molecule type" value="Genomic_DNA"/>
</dbReference>
<gene>
    <name evidence="1" type="ORF">JGUZn3_14790</name>
</gene>
<dbReference type="KEGG" id="ebla:JGUZn3_14790"/>
<dbReference type="InterPro" id="IPR029058">
    <property type="entry name" value="AB_hydrolase_fold"/>
</dbReference>
<evidence type="ECO:0000313" key="2">
    <source>
        <dbReference type="Proteomes" id="UP000516349"/>
    </source>
</evidence>
<evidence type="ECO:0000313" key="1">
    <source>
        <dbReference type="EMBL" id="QNT78702.1"/>
    </source>
</evidence>
<dbReference type="Proteomes" id="UP000516349">
    <property type="component" value="Chromosome"/>
</dbReference>
<evidence type="ECO:0008006" key="3">
    <source>
        <dbReference type="Google" id="ProtNLM"/>
    </source>
</evidence>
<protein>
    <recommendedName>
        <fullName evidence="3">AB hydrolase-1 domain-containing protein</fullName>
    </recommendedName>
</protein>
<proteinExistence type="predicted"/>
<dbReference type="RefSeq" id="WP_203412942.1">
    <property type="nucleotide sequence ID" value="NZ_CP060244.1"/>
</dbReference>
<dbReference type="AlphaFoldDB" id="A0A7H1NSE2"/>
<name>A0A7H1NSE2_9PROT</name>
<dbReference type="Gene3D" id="3.40.50.1820">
    <property type="entry name" value="alpha/beta hydrolase"/>
    <property type="match status" value="1"/>
</dbReference>
<keyword evidence="2" id="KW-1185">Reference proteome</keyword>
<accession>A0A7H1NSE2</accession>
<reference evidence="1 2" key="1">
    <citation type="submission" date="2020-08" db="EMBL/GenBank/DDBJ databases">
        <title>Complete genome sequence of Entomobacter blattae G55GP.</title>
        <authorList>
            <person name="Poehlein A."/>
            <person name="Guzman J."/>
            <person name="Daniel R."/>
            <person name="Vilcinskas A."/>
        </authorList>
    </citation>
    <scope>NUCLEOTIDE SEQUENCE [LARGE SCALE GENOMIC DNA]</scope>
    <source>
        <strain evidence="1 2">G55GP</strain>
    </source>
</reference>